<keyword evidence="1" id="KW-1133">Transmembrane helix</keyword>
<protein>
    <submittedName>
        <fullName evidence="2">DMT family transporter</fullName>
    </submittedName>
</protein>
<keyword evidence="1" id="KW-0812">Transmembrane</keyword>
<gene>
    <name evidence="3" type="ORF">G5B36_22860</name>
    <name evidence="2" type="ORF">L0N08_25820</name>
</gene>
<reference evidence="2" key="3">
    <citation type="submission" date="2022-01" db="EMBL/GenBank/DDBJ databases">
        <title>Collection of gut derived symbiotic bacterial strains cultured from healthy donors.</title>
        <authorList>
            <person name="Lin H."/>
            <person name="Kohout C."/>
            <person name="Waligurski E."/>
            <person name="Pamer E.G."/>
        </authorList>
    </citation>
    <scope>NUCLEOTIDE SEQUENCE</scope>
    <source>
        <strain evidence="2">DFI.6.55</strain>
    </source>
</reference>
<evidence type="ECO:0000313" key="3">
    <source>
        <dbReference type="EMBL" id="NSJ51530.1"/>
    </source>
</evidence>
<keyword evidence="1" id="KW-0472">Membrane</keyword>
<dbReference type="PANTHER" id="PTHR34821">
    <property type="entry name" value="INNER MEMBRANE PROTEIN YDCZ"/>
    <property type="match status" value="1"/>
</dbReference>
<dbReference type="PANTHER" id="PTHR34821:SF3">
    <property type="entry name" value="MEMBRANE PROTEIN"/>
    <property type="match status" value="1"/>
</dbReference>
<evidence type="ECO:0000313" key="4">
    <source>
        <dbReference type="Proteomes" id="UP000669239"/>
    </source>
</evidence>
<organism evidence="2 5">
    <name type="scientific">Enterocloster aldenensis</name>
    <dbReference type="NCBI Taxonomy" id="358742"/>
    <lineage>
        <taxon>Bacteria</taxon>
        <taxon>Bacillati</taxon>
        <taxon>Bacillota</taxon>
        <taxon>Clostridia</taxon>
        <taxon>Lachnospirales</taxon>
        <taxon>Lachnospiraceae</taxon>
        <taxon>Enterocloster</taxon>
    </lineage>
</organism>
<dbReference type="GeneID" id="97205217"/>
<dbReference type="Pfam" id="PF04657">
    <property type="entry name" value="DMT_YdcZ"/>
    <property type="match status" value="1"/>
</dbReference>
<dbReference type="AlphaFoldDB" id="A0AAX1SG60"/>
<reference evidence="3 4" key="1">
    <citation type="journal article" date="2020" name="Cell Host Microbe">
        <title>Functional and Genomic Variation between Human-Derived Isolates of Lachnospiraceae Reveals Inter- and Intra-Species Diversity.</title>
        <authorList>
            <person name="Sorbara M.T."/>
            <person name="Littmann E.R."/>
            <person name="Fontana E."/>
            <person name="Moody T.U."/>
            <person name="Kohout C.E."/>
            <person name="Gjonbalaj M."/>
            <person name="Eaton V."/>
            <person name="Seok R."/>
            <person name="Leiner I.M."/>
            <person name="Pamer E.G."/>
        </authorList>
    </citation>
    <scope>NUCLEOTIDE SEQUENCE [LARGE SCALE GENOMIC DNA]</scope>
    <source>
        <strain evidence="3 4">MSK.1.17</strain>
    </source>
</reference>
<dbReference type="EMBL" id="JAAITT010000042">
    <property type="protein sequence ID" value="NSJ51530.1"/>
    <property type="molecule type" value="Genomic_DNA"/>
</dbReference>
<dbReference type="Proteomes" id="UP000669239">
    <property type="component" value="Unassembled WGS sequence"/>
</dbReference>
<sequence>MGFVIALLSGALMSIQGVFNTEVTKQTSVWVAAGWVQLTAFITCVVIWLFTGREPIAGLMQVSPKYVMVGGILGALITYTVIRSMASLGPAQTALLIVISQIIVAYGIELFGMFGVEKSPFAWHKLIGAAVAIGGIIIFER</sequence>
<feature type="transmembrane region" description="Helical" evidence="1">
    <location>
        <begin position="121"/>
        <end position="139"/>
    </location>
</feature>
<evidence type="ECO:0000313" key="5">
    <source>
        <dbReference type="Proteomes" id="UP001299608"/>
    </source>
</evidence>
<dbReference type="EMBL" id="JAKNGE010000044">
    <property type="protein sequence ID" value="MCG4748839.1"/>
    <property type="molecule type" value="Genomic_DNA"/>
</dbReference>
<dbReference type="RefSeq" id="WP_117561143.1">
    <property type="nucleotide sequence ID" value="NZ_BAABZL010000001.1"/>
</dbReference>
<evidence type="ECO:0000256" key="1">
    <source>
        <dbReference type="SAM" id="Phobius"/>
    </source>
</evidence>
<accession>A0AAX1SG60</accession>
<proteinExistence type="predicted"/>
<feature type="transmembrane region" description="Helical" evidence="1">
    <location>
        <begin position="94"/>
        <end position="114"/>
    </location>
</feature>
<comment type="caution">
    <text evidence="2">The sequence shown here is derived from an EMBL/GenBank/DDBJ whole genome shotgun (WGS) entry which is preliminary data.</text>
</comment>
<dbReference type="GO" id="GO:0005886">
    <property type="term" value="C:plasma membrane"/>
    <property type="evidence" value="ECO:0007669"/>
    <property type="project" value="TreeGrafter"/>
</dbReference>
<feature type="transmembrane region" description="Helical" evidence="1">
    <location>
        <begin position="62"/>
        <end position="82"/>
    </location>
</feature>
<reference evidence="3" key="2">
    <citation type="submission" date="2020-02" db="EMBL/GenBank/DDBJ databases">
        <authorList>
            <person name="Littmann E."/>
            <person name="Sorbara M."/>
        </authorList>
    </citation>
    <scope>NUCLEOTIDE SEQUENCE</scope>
    <source>
        <strain evidence="3">MSK.1.17</strain>
    </source>
</reference>
<keyword evidence="4" id="KW-1185">Reference proteome</keyword>
<dbReference type="InterPro" id="IPR006750">
    <property type="entry name" value="YdcZ"/>
</dbReference>
<evidence type="ECO:0000313" key="2">
    <source>
        <dbReference type="EMBL" id="MCG4748839.1"/>
    </source>
</evidence>
<name>A0AAX1SG60_9FIRM</name>
<dbReference type="Proteomes" id="UP001299608">
    <property type="component" value="Unassembled WGS sequence"/>
</dbReference>
<feature type="transmembrane region" description="Helical" evidence="1">
    <location>
        <begin position="30"/>
        <end position="50"/>
    </location>
</feature>